<name>A0A699JY81_TANCI</name>
<dbReference type="EMBL" id="BKCJ010463247">
    <property type="protein sequence ID" value="GFA65694.1"/>
    <property type="molecule type" value="Genomic_DNA"/>
</dbReference>
<sequence>DINEPSVEPFSWDCDGESNVLDLKEAFSGEGIANGYGFR</sequence>
<accession>A0A699JY81</accession>
<reference evidence="1" key="1">
    <citation type="journal article" date="2019" name="Sci. Rep.">
        <title>Draft genome of Tanacetum cinerariifolium, the natural source of mosquito coil.</title>
        <authorList>
            <person name="Yamashiro T."/>
            <person name="Shiraishi A."/>
            <person name="Satake H."/>
            <person name="Nakayama K."/>
        </authorList>
    </citation>
    <scope>NUCLEOTIDE SEQUENCE</scope>
</reference>
<gene>
    <name evidence="1" type="ORF">Tci_637666</name>
</gene>
<feature type="non-terminal residue" evidence="1">
    <location>
        <position position="1"/>
    </location>
</feature>
<organism evidence="1">
    <name type="scientific">Tanacetum cinerariifolium</name>
    <name type="common">Dalmatian daisy</name>
    <name type="synonym">Chrysanthemum cinerariifolium</name>
    <dbReference type="NCBI Taxonomy" id="118510"/>
    <lineage>
        <taxon>Eukaryota</taxon>
        <taxon>Viridiplantae</taxon>
        <taxon>Streptophyta</taxon>
        <taxon>Embryophyta</taxon>
        <taxon>Tracheophyta</taxon>
        <taxon>Spermatophyta</taxon>
        <taxon>Magnoliopsida</taxon>
        <taxon>eudicotyledons</taxon>
        <taxon>Gunneridae</taxon>
        <taxon>Pentapetalae</taxon>
        <taxon>asterids</taxon>
        <taxon>campanulids</taxon>
        <taxon>Asterales</taxon>
        <taxon>Asteraceae</taxon>
        <taxon>Asteroideae</taxon>
        <taxon>Anthemideae</taxon>
        <taxon>Anthemidinae</taxon>
        <taxon>Tanacetum</taxon>
    </lineage>
</organism>
<evidence type="ECO:0000313" key="1">
    <source>
        <dbReference type="EMBL" id="GFA65694.1"/>
    </source>
</evidence>
<dbReference type="AlphaFoldDB" id="A0A699JY81"/>
<proteinExistence type="predicted"/>
<comment type="caution">
    <text evidence="1">The sequence shown here is derived from an EMBL/GenBank/DDBJ whole genome shotgun (WGS) entry which is preliminary data.</text>
</comment>
<protein>
    <submittedName>
        <fullName evidence="1">F-box protein At5g39450-like</fullName>
    </submittedName>
</protein>